<protein>
    <submittedName>
        <fullName evidence="1">Uncharacterized protein</fullName>
    </submittedName>
</protein>
<organism evidence="1 2">
    <name type="scientific">Trichonephila clavata</name>
    <name type="common">Joro spider</name>
    <name type="synonym">Nephila clavata</name>
    <dbReference type="NCBI Taxonomy" id="2740835"/>
    <lineage>
        <taxon>Eukaryota</taxon>
        <taxon>Metazoa</taxon>
        <taxon>Ecdysozoa</taxon>
        <taxon>Arthropoda</taxon>
        <taxon>Chelicerata</taxon>
        <taxon>Arachnida</taxon>
        <taxon>Araneae</taxon>
        <taxon>Araneomorphae</taxon>
        <taxon>Entelegynae</taxon>
        <taxon>Araneoidea</taxon>
        <taxon>Nephilidae</taxon>
        <taxon>Trichonephila</taxon>
    </lineage>
</organism>
<dbReference type="AlphaFoldDB" id="A0A8X6LSQ3"/>
<evidence type="ECO:0000313" key="2">
    <source>
        <dbReference type="Proteomes" id="UP000887116"/>
    </source>
</evidence>
<accession>A0A8X6LSQ3</accession>
<gene>
    <name evidence="1" type="ORF">TNCT_584361</name>
</gene>
<comment type="caution">
    <text evidence="1">The sequence shown here is derived from an EMBL/GenBank/DDBJ whole genome shotgun (WGS) entry which is preliminary data.</text>
</comment>
<proteinExistence type="predicted"/>
<reference evidence="1" key="1">
    <citation type="submission" date="2020-07" db="EMBL/GenBank/DDBJ databases">
        <title>Multicomponent nature underlies the extraordinary mechanical properties of spider dragline silk.</title>
        <authorList>
            <person name="Kono N."/>
            <person name="Nakamura H."/>
            <person name="Mori M."/>
            <person name="Yoshida Y."/>
            <person name="Ohtoshi R."/>
            <person name="Malay A.D."/>
            <person name="Moran D.A.P."/>
            <person name="Tomita M."/>
            <person name="Numata K."/>
            <person name="Arakawa K."/>
        </authorList>
    </citation>
    <scope>NUCLEOTIDE SEQUENCE</scope>
</reference>
<dbReference type="EMBL" id="BMAO01037845">
    <property type="protein sequence ID" value="GFR20620.1"/>
    <property type="molecule type" value="Genomic_DNA"/>
</dbReference>
<name>A0A8X6LSQ3_TRICU</name>
<evidence type="ECO:0000313" key="1">
    <source>
        <dbReference type="EMBL" id="GFR20620.1"/>
    </source>
</evidence>
<keyword evidence="2" id="KW-1185">Reference proteome</keyword>
<dbReference type="Proteomes" id="UP000887116">
    <property type="component" value="Unassembled WGS sequence"/>
</dbReference>
<sequence>MSCESLESGSLNCYCEKLLCGDNQSIPRLEYCFESKRFLIVMISFHLNCIQRKKILARMCRKITQTSHDMKACLSERKKCKRCRLVCPKPNNEVKAVARLPSRFDVEA</sequence>